<feature type="domain" description="MSP" evidence="2">
    <location>
        <begin position="504"/>
        <end position="581"/>
    </location>
</feature>
<evidence type="ECO:0000313" key="4">
    <source>
        <dbReference type="Proteomes" id="UP000176308"/>
    </source>
</evidence>
<feature type="compositionally biased region" description="Basic and acidic residues" evidence="1">
    <location>
        <begin position="546"/>
        <end position="569"/>
    </location>
</feature>
<name>A0A1G2IBY6_9BACT</name>
<dbReference type="InterPro" id="IPR027417">
    <property type="entry name" value="P-loop_NTPase"/>
</dbReference>
<dbReference type="Pfam" id="PF10412">
    <property type="entry name" value="TrwB_AAD_bind"/>
    <property type="match status" value="1"/>
</dbReference>
<dbReference type="InterPro" id="IPR019476">
    <property type="entry name" value="T4SS_TraD_DNA-bd"/>
</dbReference>
<dbReference type="Gene3D" id="3.40.50.300">
    <property type="entry name" value="P-loop containing nucleotide triphosphate hydrolases"/>
    <property type="match status" value="2"/>
</dbReference>
<protein>
    <recommendedName>
        <fullName evidence="2">MSP domain-containing protein</fullName>
    </recommendedName>
</protein>
<comment type="caution">
    <text evidence="3">The sequence shown here is derived from an EMBL/GenBank/DDBJ whole genome shotgun (WGS) entry which is preliminary data.</text>
</comment>
<dbReference type="CDD" id="cd01127">
    <property type="entry name" value="TrwB_TraG_TraD_VirD4"/>
    <property type="match status" value="1"/>
</dbReference>
<dbReference type="InterPro" id="IPR051162">
    <property type="entry name" value="T4SS_component"/>
</dbReference>
<dbReference type="PANTHER" id="PTHR30121:SF11">
    <property type="entry name" value="AAA+ ATPASE DOMAIN-CONTAINING PROTEIN"/>
    <property type="match status" value="1"/>
</dbReference>
<reference evidence="3 4" key="1">
    <citation type="journal article" date="2016" name="Nat. Commun.">
        <title>Thousands of microbial genomes shed light on interconnected biogeochemical processes in an aquifer system.</title>
        <authorList>
            <person name="Anantharaman K."/>
            <person name="Brown C.T."/>
            <person name="Hug L.A."/>
            <person name="Sharon I."/>
            <person name="Castelle C.J."/>
            <person name="Probst A.J."/>
            <person name="Thomas B.C."/>
            <person name="Singh A."/>
            <person name="Wilkins M.J."/>
            <person name="Karaoz U."/>
            <person name="Brodie E.L."/>
            <person name="Williams K.H."/>
            <person name="Hubbard S.S."/>
            <person name="Banfield J.F."/>
        </authorList>
    </citation>
    <scope>NUCLEOTIDE SEQUENCE [LARGE SCALE GENOMIC DNA]</scope>
</reference>
<dbReference type="AlphaFoldDB" id="A0A1G2IBY6"/>
<dbReference type="PROSITE" id="PS50202">
    <property type="entry name" value="MSP"/>
    <property type="match status" value="1"/>
</dbReference>
<evidence type="ECO:0000256" key="1">
    <source>
        <dbReference type="SAM" id="MobiDB-lite"/>
    </source>
</evidence>
<evidence type="ECO:0000313" key="3">
    <source>
        <dbReference type="EMBL" id="OGZ71718.1"/>
    </source>
</evidence>
<dbReference type="NCBIfam" id="TIGR04272">
    <property type="entry name" value="cxxc_cxxc_Mbark"/>
    <property type="match status" value="1"/>
</dbReference>
<dbReference type="PANTHER" id="PTHR30121">
    <property type="entry name" value="UNCHARACTERIZED PROTEIN YJGR-RELATED"/>
    <property type="match status" value="1"/>
</dbReference>
<dbReference type="Pfam" id="PF23477">
    <property type="entry name" value="zf_Tbcl_2"/>
    <property type="match status" value="1"/>
</dbReference>
<feature type="region of interest" description="Disordered" evidence="1">
    <location>
        <begin position="546"/>
        <end position="581"/>
    </location>
</feature>
<dbReference type="Proteomes" id="UP000176308">
    <property type="component" value="Unassembled WGS sequence"/>
</dbReference>
<accession>A0A1G2IBY6</accession>
<dbReference type="SUPFAM" id="SSF52540">
    <property type="entry name" value="P-loop containing nucleoside triphosphate hydrolases"/>
    <property type="match status" value="1"/>
</dbReference>
<dbReference type="InterPro" id="IPR000535">
    <property type="entry name" value="MSP_dom"/>
</dbReference>
<gene>
    <name evidence="3" type="ORF">A2904_02055</name>
</gene>
<evidence type="ECO:0000259" key="2">
    <source>
        <dbReference type="PROSITE" id="PS50202"/>
    </source>
</evidence>
<sequence length="581" mass="66141">MDNNNITFFGLTSFRNARKKFGIKTDDRRRHFYVIGKTGMGKSNLMENMAIQDIQAGRGVAYIDPHGEGAEKIIDFVPTKRINDVIYINPSDLDYPIAFNVMEKVDFRYRHLVASGLMGVFKKVWPDVWSARMEYILNNSILALLEYPDATLLGVNRMFADIEYRKKVVDKITDPIVKSFWVTEYARYTQRYEIEATAAIQNKVGQFISNPLIRNIIGQIKSTINMRDIMDQQKILIMNLSKGRIGEDNSKLLGALLITKLQLAAMSRVDIPEEDRKDFYLYVDEFQNFATESFTNILSEARKYRLNLILGHQYITQMEETVRDAVFGNVGTLVVFRVGAEDAEFLEKEFTPEFTAVDLCNLPKYNIYLKLMIDGIAGHPFSAETLPPPILTDVSNKDKIIKASQEKYGVNIEIVQENISRWSGFLQENLPAMSEKTVQALPTSNQAEKPRVPDLQVKPEQNTEKNTDSQITLYDAICSMCQKPTKVIFQPEKGRPIYCKSCLKKIKSPAVPLETIPFHNPKKVQSQKPVRKEINLADLKKALDDSLEKKEVASPEKAGEPEIEVKKPENGVIEPGQTVKF</sequence>
<proteinExistence type="predicted"/>
<dbReference type="InterPro" id="IPR026363">
    <property type="entry name" value="CxxC-x17-CxxC_dom"/>
</dbReference>
<organism evidence="3 4">
    <name type="scientific">Candidatus Staskawiczbacteria bacterium RIFCSPLOWO2_01_FULL_33_9</name>
    <dbReference type="NCBI Taxonomy" id="1802211"/>
    <lineage>
        <taxon>Bacteria</taxon>
        <taxon>Candidatus Staskawicziibacteriota</taxon>
    </lineage>
</organism>
<dbReference type="EMBL" id="MHOX01000001">
    <property type="protein sequence ID" value="OGZ71718.1"/>
    <property type="molecule type" value="Genomic_DNA"/>
</dbReference>